<evidence type="ECO:0000313" key="2">
    <source>
        <dbReference type="EMBL" id="KAI9263162.1"/>
    </source>
</evidence>
<comment type="caution">
    <text evidence="2">The sequence shown here is derived from an EMBL/GenBank/DDBJ whole genome shotgun (WGS) entry which is preliminary data.</text>
</comment>
<reference evidence="2" key="1">
    <citation type="journal article" date="2022" name="IScience">
        <title>Evolution of zygomycete secretomes and the origins of terrestrial fungal ecologies.</title>
        <authorList>
            <person name="Chang Y."/>
            <person name="Wang Y."/>
            <person name="Mondo S."/>
            <person name="Ahrendt S."/>
            <person name="Andreopoulos W."/>
            <person name="Barry K."/>
            <person name="Beard J."/>
            <person name="Benny G.L."/>
            <person name="Blankenship S."/>
            <person name="Bonito G."/>
            <person name="Cuomo C."/>
            <person name="Desiro A."/>
            <person name="Gervers K.A."/>
            <person name="Hundley H."/>
            <person name="Kuo A."/>
            <person name="LaButti K."/>
            <person name="Lang B.F."/>
            <person name="Lipzen A."/>
            <person name="O'Donnell K."/>
            <person name="Pangilinan J."/>
            <person name="Reynolds N."/>
            <person name="Sandor L."/>
            <person name="Smith M.E."/>
            <person name="Tsang A."/>
            <person name="Grigoriev I.V."/>
            <person name="Stajich J.E."/>
            <person name="Spatafora J.W."/>
        </authorList>
    </citation>
    <scope>NUCLEOTIDE SEQUENCE</scope>
    <source>
        <strain evidence="2">RSA 2281</strain>
    </source>
</reference>
<feature type="transmembrane region" description="Helical" evidence="1">
    <location>
        <begin position="6"/>
        <end position="25"/>
    </location>
</feature>
<dbReference type="EMBL" id="JAIXMP010000013">
    <property type="protein sequence ID" value="KAI9263162.1"/>
    <property type="molecule type" value="Genomic_DNA"/>
</dbReference>
<protein>
    <submittedName>
        <fullName evidence="2">Uncharacterized protein</fullName>
    </submittedName>
</protein>
<keyword evidence="1" id="KW-0472">Membrane</keyword>
<name>A0AAD5KAH2_9FUNG</name>
<keyword evidence="1" id="KW-0812">Transmembrane</keyword>
<accession>A0AAD5KAH2</accession>
<keyword evidence="3" id="KW-1185">Reference proteome</keyword>
<feature type="transmembrane region" description="Helical" evidence="1">
    <location>
        <begin position="32"/>
        <end position="49"/>
    </location>
</feature>
<organism evidence="2 3">
    <name type="scientific">Phascolomyces articulosus</name>
    <dbReference type="NCBI Taxonomy" id="60185"/>
    <lineage>
        <taxon>Eukaryota</taxon>
        <taxon>Fungi</taxon>
        <taxon>Fungi incertae sedis</taxon>
        <taxon>Mucoromycota</taxon>
        <taxon>Mucoromycotina</taxon>
        <taxon>Mucoromycetes</taxon>
        <taxon>Mucorales</taxon>
        <taxon>Lichtheimiaceae</taxon>
        <taxon>Phascolomyces</taxon>
    </lineage>
</organism>
<sequence length="52" mass="6287">MYYGAIVWTVIAIVVVILLFLILRWHSRRKGIYIIITQIFCISISFRYTKYM</sequence>
<reference evidence="2" key="2">
    <citation type="submission" date="2023-02" db="EMBL/GenBank/DDBJ databases">
        <authorList>
            <consortium name="DOE Joint Genome Institute"/>
            <person name="Mondo S.J."/>
            <person name="Chang Y."/>
            <person name="Wang Y."/>
            <person name="Ahrendt S."/>
            <person name="Andreopoulos W."/>
            <person name="Barry K."/>
            <person name="Beard J."/>
            <person name="Benny G.L."/>
            <person name="Blankenship S."/>
            <person name="Bonito G."/>
            <person name="Cuomo C."/>
            <person name="Desiro A."/>
            <person name="Gervers K.A."/>
            <person name="Hundley H."/>
            <person name="Kuo A."/>
            <person name="LaButti K."/>
            <person name="Lang B.F."/>
            <person name="Lipzen A."/>
            <person name="O'Donnell K."/>
            <person name="Pangilinan J."/>
            <person name="Reynolds N."/>
            <person name="Sandor L."/>
            <person name="Smith M.W."/>
            <person name="Tsang A."/>
            <person name="Grigoriev I.V."/>
            <person name="Stajich J.E."/>
            <person name="Spatafora J.W."/>
        </authorList>
    </citation>
    <scope>NUCLEOTIDE SEQUENCE</scope>
    <source>
        <strain evidence="2">RSA 2281</strain>
    </source>
</reference>
<gene>
    <name evidence="2" type="ORF">BDA99DRAFT_509484</name>
</gene>
<evidence type="ECO:0000256" key="1">
    <source>
        <dbReference type="SAM" id="Phobius"/>
    </source>
</evidence>
<evidence type="ECO:0000313" key="3">
    <source>
        <dbReference type="Proteomes" id="UP001209540"/>
    </source>
</evidence>
<dbReference type="Proteomes" id="UP001209540">
    <property type="component" value="Unassembled WGS sequence"/>
</dbReference>
<keyword evidence="1" id="KW-1133">Transmembrane helix</keyword>
<dbReference type="AlphaFoldDB" id="A0AAD5KAH2"/>
<proteinExistence type="predicted"/>